<dbReference type="GO" id="GO:0015940">
    <property type="term" value="P:pantothenate biosynthetic process"/>
    <property type="evidence" value="ECO:0007669"/>
    <property type="project" value="InterPro"/>
</dbReference>
<dbReference type="Pfam" id="PF02569">
    <property type="entry name" value="Pantoate_ligase"/>
    <property type="match status" value="1"/>
</dbReference>
<dbReference type="GO" id="GO:0004592">
    <property type="term" value="F:pantoate-beta-alanine ligase activity"/>
    <property type="evidence" value="ECO:0007669"/>
    <property type="project" value="InterPro"/>
</dbReference>
<dbReference type="Proteomes" id="UP000265619">
    <property type="component" value="Unassembled WGS sequence"/>
</dbReference>
<keyword evidence="2" id="KW-1133">Transmembrane helix</keyword>
<proteinExistence type="predicted"/>
<dbReference type="Gene3D" id="3.40.50.620">
    <property type="entry name" value="HUPs"/>
    <property type="match status" value="1"/>
</dbReference>
<dbReference type="OrthoDB" id="9773087at2"/>
<accession>A0A9X8GSE6</accession>
<feature type="region of interest" description="Disordered" evidence="1">
    <location>
        <begin position="83"/>
        <end position="131"/>
    </location>
</feature>
<feature type="transmembrane region" description="Helical" evidence="2">
    <location>
        <begin position="161"/>
        <end position="184"/>
    </location>
</feature>
<gene>
    <name evidence="3" type="ORF">D3H34_29875</name>
</gene>
<feature type="compositionally biased region" description="Polar residues" evidence="1">
    <location>
        <begin position="121"/>
        <end position="131"/>
    </location>
</feature>
<comment type="caution">
    <text evidence="3">The sequence shown here is derived from an EMBL/GenBank/DDBJ whole genome shotgun (WGS) entry which is preliminary data.</text>
</comment>
<evidence type="ECO:0000256" key="2">
    <source>
        <dbReference type="SAM" id="Phobius"/>
    </source>
</evidence>
<keyword evidence="4" id="KW-1185">Reference proteome</keyword>
<dbReference type="InterPro" id="IPR003721">
    <property type="entry name" value="Pantoate_ligase"/>
</dbReference>
<dbReference type="InterPro" id="IPR014729">
    <property type="entry name" value="Rossmann-like_a/b/a_fold"/>
</dbReference>
<sequence>MAVGGSRYGFVRIYRSCLRQAKPLGDLTVASIFVYHVQLLPLENFDTYPRSCDSDFEKVLHPEPQTRKVHPDPMPVTRSVGVDQNGALRMGPPNADRPLTTAQCSDSHRQRKQAKIDGTTKKQCQSTSPDKTSTGLCQRFRTASTNTFGCRMKLRMDRTSTWTLIFSVASTISIECVAALSGVLRSTTSWAEQRR</sequence>
<reference evidence="3 4" key="1">
    <citation type="submission" date="2018-09" db="EMBL/GenBank/DDBJ databases">
        <title>Acidovorax cavernicola nov. sp. isolated from Gruta de las Maravillas (Aracena, Spain).</title>
        <authorList>
            <person name="Jurado V."/>
            <person name="Gutierrez-Patricio S."/>
            <person name="Gonzalez-Pimentel J.L."/>
            <person name="Miller A.Z."/>
            <person name="Laiz L."/>
            <person name="Saiz-Jimenez C."/>
        </authorList>
    </citation>
    <scope>NUCLEOTIDE SEQUENCE [LARGE SCALE GENOMIC DNA]</scope>
    <source>
        <strain evidence="3 4">1011MAR4D40.2</strain>
    </source>
</reference>
<dbReference type="SUPFAM" id="SSF52374">
    <property type="entry name" value="Nucleotidylyl transferase"/>
    <property type="match status" value="1"/>
</dbReference>
<keyword evidence="2" id="KW-0472">Membrane</keyword>
<evidence type="ECO:0000256" key="1">
    <source>
        <dbReference type="SAM" id="MobiDB-lite"/>
    </source>
</evidence>
<name>A0A9X8GSE6_9BURK</name>
<dbReference type="EMBL" id="QXMN01000071">
    <property type="protein sequence ID" value="RIX73084.1"/>
    <property type="molecule type" value="Genomic_DNA"/>
</dbReference>
<evidence type="ECO:0000313" key="3">
    <source>
        <dbReference type="EMBL" id="RIX73084.1"/>
    </source>
</evidence>
<dbReference type="AlphaFoldDB" id="A0A9X8GSE6"/>
<evidence type="ECO:0000313" key="4">
    <source>
        <dbReference type="Proteomes" id="UP000265619"/>
    </source>
</evidence>
<keyword evidence="2" id="KW-0812">Transmembrane</keyword>
<organism evidence="3 4">
    <name type="scientific">Acidovorax cavernicola</name>
    <dbReference type="NCBI Taxonomy" id="1675792"/>
    <lineage>
        <taxon>Bacteria</taxon>
        <taxon>Pseudomonadati</taxon>
        <taxon>Pseudomonadota</taxon>
        <taxon>Betaproteobacteria</taxon>
        <taxon>Burkholderiales</taxon>
        <taxon>Comamonadaceae</taxon>
        <taxon>Acidovorax</taxon>
    </lineage>
</organism>
<protein>
    <submittedName>
        <fullName evidence="3">Uncharacterized protein</fullName>
    </submittedName>
</protein>